<protein>
    <recommendedName>
        <fullName evidence="1">DUF427 domain-containing protein</fullName>
    </recommendedName>
</protein>
<sequence length="109" mass="11983">MRVRALWRGTVLADGPDTVCRDGAVYFSWDAVRWAHLRPSGTRTLCPWKGVAVYYTAEAGGAIGHDLAWSYRYPWPWAWRLRGRVAFGPAVTLEPVASRANPSGPPAGA</sequence>
<evidence type="ECO:0000259" key="1">
    <source>
        <dbReference type="Pfam" id="PF04248"/>
    </source>
</evidence>
<dbReference type="EMBL" id="BONF01000061">
    <property type="protein sequence ID" value="GIF86166.1"/>
    <property type="molecule type" value="Genomic_DNA"/>
</dbReference>
<dbReference type="Gene3D" id="2.170.150.40">
    <property type="entry name" value="Domain of unknown function (DUF427)"/>
    <property type="match status" value="1"/>
</dbReference>
<dbReference type="Proteomes" id="UP000601223">
    <property type="component" value="Unassembled WGS sequence"/>
</dbReference>
<reference evidence="2 3" key="1">
    <citation type="submission" date="2021-01" db="EMBL/GenBank/DDBJ databases">
        <title>Whole genome shotgun sequence of Catellatospora bangladeshensis NBRC 107357.</title>
        <authorList>
            <person name="Komaki H."/>
            <person name="Tamura T."/>
        </authorList>
    </citation>
    <scope>NUCLEOTIDE SEQUENCE [LARGE SCALE GENOMIC DNA]</scope>
    <source>
        <strain evidence="2 3">NBRC 107357</strain>
    </source>
</reference>
<dbReference type="PANTHER" id="PTHR34310">
    <property type="entry name" value="DUF427 DOMAIN PROTEIN (AFU_ORTHOLOGUE AFUA_3G02220)"/>
    <property type="match status" value="1"/>
</dbReference>
<keyword evidence="3" id="KW-1185">Reference proteome</keyword>
<dbReference type="InterPro" id="IPR038694">
    <property type="entry name" value="DUF427_sf"/>
</dbReference>
<evidence type="ECO:0000313" key="3">
    <source>
        <dbReference type="Proteomes" id="UP000601223"/>
    </source>
</evidence>
<comment type="caution">
    <text evidence="2">The sequence shown here is derived from an EMBL/GenBank/DDBJ whole genome shotgun (WGS) entry which is preliminary data.</text>
</comment>
<feature type="domain" description="DUF427" evidence="1">
    <location>
        <begin position="3"/>
        <end position="88"/>
    </location>
</feature>
<organism evidence="2 3">
    <name type="scientific">Catellatospora bangladeshensis</name>
    <dbReference type="NCBI Taxonomy" id="310355"/>
    <lineage>
        <taxon>Bacteria</taxon>
        <taxon>Bacillati</taxon>
        <taxon>Actinomycetota</taxon>
        <taxon>Actinomycetes</taxon>
        <taxon>Micromonosporales</taxon>
        <taxon>Micromonosporaceae</taxon>
        <taxon>Catellatospora</taxon>
    </lineage>
</organism>
<dbReference type="AlphaFoldDB" id="A0A8J3JJT1"/>
<proteinExistence type="predicted"/>
<gene>
    <name evidence="2" type="ORF">Cba03nite_75150</name>
</gene>
<dbReference type="PANTHER" id="PTHR34310:SF5">
    <property type="entry name" value="DUF427 DOMAIN PROTEIN (AFU_ORTHOLOGUE AFUA_3G02220)"/>
    <property type="match status" value="1"/>
</dbReference>
<dbReference type="RefSeq" id="WP_203756967.1">
    <property type="nucleotide sequence ID" value="NZ_BONF01000061.1"/>
</dbReference>
<evidence type="ECO:0000313" key="2">
    <source>
        <dbReference type="EMBL" id="GIF86166.1"/>
    </source>
</evidence>
<name>A0A8J3JJT1_9ACTN</name>
<dbReference type="Pfam" id="PF04248">
    <property type="entry name" value="NTP_transf_9"/>
    <property type="match status" value="1"/>
</dbReference>
<accession>A0A8J3JJT1</accession>
<dbReference type="InterPro" id="IPR007361">
    <property type="entry name" value="DUF427"/>
</dbReference>